<proteinExistence type="predicted"/>
<organism evidence="4 5">
    <name type="scientific">Chromatocurvus halotolerans</name>
    <dbReference type="NCBI Taxonomy" id="1132028"/>
    <lineage>
        <taxon>Bacteria</taxon>
        <taxon>Pseudomonadati</taxon>
        <taxon>Pseudomonadota</taxon>
        <taxon>Gammaproteobacteria</taxon>
        <taxon>Cellvibrionales</taxon>
        <taxon>Halieaceae</taxon>
        <taxon>Chromatocurvus</taxon>
    </lineage>
</organism>
<dbReference type="AlphaFoldDB" id="A0A4R2KPM9"/>
<gene>
    <name evidence="4" type="ORF">EV688_105131</name>
</gene>
<evidence type="ECO:0000313" key="4">
    <source>
        <dbReference type="EMBL" id="TCO76171.1"/>
    </source>
</evidence>
<protein>
    <recommendedName>
        <fullName evidence="1">diguanylate cyclase</fullName>
        <ecNumber evidence="1">2.7.7.65</ecNumber>
    </recommendedName>
</protein>
<evidence type="ECO:0000259" key="3">
    <source>
        <dbReference type="PROSITE" id="PS50887"/>
    </source>
</evidence>
<feature type="domain" description="GGDEF" evidence="3">
    <location>
        <begin position="219"/>
        <end position="360"/>
    </location>
</feature>
<dbReference type="NCBIfam" id="TIGR00254">
    <property type="entry name" value="GGDEF"/>
    <property type="match status" value="1"/>
</dbReference>
<evidence type="ECO:0000256" key="1">
    <source>
        <dbReference type="ARBA" id="ARBA00012528"/>
    </source>
</evidence>
<dbReference type="CDD" id="cd01949">
    <property type="entry name" value="GGDEF"/>
    <property type="match status" value="1"/>
</dbReference>
<evidence type="ECO:0000313" key="5">
    <source>
        <dbReference type="Proteomes" id="UP000294980"/>
    </source>
</evidence>
<dbReference type="Pfam" id="PF00990">
    <property type="entry name" value="GGDEF"/>
    <property type="match status" value="1"/>
</dbReference>
<dbReference type="InterPro" id="IPR000160">
    <property type="entry name" value="GGDEF_dom"/>
</dbReference>
<dbReference type="Proteomes" id="UP000294980">
    <property type="component" value="Unassembled WGS sequence"/>
</dbReference>
<evidence type="ECO:0000256" key="2">
    <source>
        <dbReference type="ARBA" id="ARBA00034247"/>
    </source>
</evidence>
<keyword evidence="5" id="KW-1185">Reference proteome</keyword>
<dbReference type="PANTHER" id="PTHR45138:SF9">
    <property type="entry name" value="DIGUANYLATE CYCLASE DGCM-RELATED"/>
    <property type="match status" value="1"/>
</dbReference>
<dbReference type="SUPFAM" id="SSF55073">
    <property type="entry name" value="Nucleotide cyclase"/>
    <property type="match status" value="1"/>
</dbReference>
<dbReference type="InterPro" id="IPR050469">
    <property type="entry name" value="Diguanylate_Cyclase"/>
</dbReference>
<comment type="catalytic activity">
    <reaction evidence="2">
        <text>2 GTP = 3',3'-c-di-GMP + 2 diphosphate</text>
        <dbReference type="Rhea" id="RHEA:24898"/>
        <dbReference type="ChEBI" id="CHEBI:33019"/>
        <dbReference type="ChEBI" id="CHEBI:37565"/>
        <dbReference type="ChEBI" id="CHEBI:58805"/>
        <dbReference type="EC" id="2.7.7.65"/>
    </reaction>
</comment>
<dbReference type="GO" id="GO:0052621">
    <property type="term" value="F:diguanylate cyclase activity"/>
    <property type="evidence" value="ECO:0007669"/>
    <property type="project" value="UniProtKB-EC"/>
</dbReference>
<dbReference type="PANTHER" id="PTHR45138">
    <property type="entry name" value="REGULATORY COMPONENTS OF SENSORY TRANSDUCTION SYSTEM"/>
    <property type="match status" value="1"/>
</dbReference>
<dbReference type="SMART" id="SM00267">
    <property type="entry name" value="GGDEF"/>
    <property type="match status" value="1"/>
</dbReference>
<reference evidence="4 5" key="1">
    <citation type="submission" date="2019-03" db="EMBL/GenBank/DDBJ databases">
        <title>Genomic Encyclopedia of Type Strains, Phase IV (KMG-IV): sequencing the most valuable type-strain genomes for metagenomic binning, comparative biology and taxonomic classification.</title>
        <authorList>
            <person name="Goeker M."/>
        </authorList>
    </citation>
    <scope>NUCLEOTIDE SEQUENCE [LARGE SCALE GENOMIC DNA]</scope>
    <source>
        <strain evidence="4 5">DSM 23344</strain>
    </source>
</reference>
<dbReference type="PROSITE" id="PS50887">
    <property type="entry name" value="GGDEF"/>
    <property type="match status" value="1"/>
</dbReference>
<dbReference type="SUPFAM" id="SSF55781">
    <property type="entry name" value="GAF domain-like"/>
    <property type="match status" value="1"/>
</dbReference>
<name>A0A4R2KPM9_9GAMM</name>
<accession>A0A4R2KPM9</accession>
<dbReference type="OrthoDB" id="9776960at2"/>
<dbReference type="EMBL" id="SLWX01000005">
    <property type="protein sequence ID" value="TCO76171.1"/>
    <property type="molecule type" value="Genomic_DNA"/>
</dbReference>
<dbReference type="Gene3D" id="3.30.70.270">
    <property type="match status" value="1"/>
</dbReference>
<dbReference type="EC" id="2.7.7.65" evidence="1"/>
<comment type="caution">
    <text evidence="4">The sequence shown here is derived from an EMBL/GenBank/DDBJ whole genome shotgun (WGS) entry which is preliminary data.</text>
</comment>
<dbReference type="InterPro" id="IPR029787">
    <property type="entry name" value="Nucleotide_cyclase"/>
</dbReference>
<dbReference type="RefSeq" id="WP_117315502.1">
    <property type="nucleotide sequence ID" value="NZ_QQSW01000003.1"/>
</dbReference>
<sequence>MSDKPVTASPAGAGRSHGDDIAVNSDLLTGVLDAHHRLQADDALPELMLFLLSQLPVSLGAPAAELHLLDADGDIGRALPASLAENRGLTLSNDSLALQALYASTPQIEIIDFADERMFRVLPWAPSANGAVLIPLLDEGRLAGSYHLGLAQEAPGGGRAELKLLQSLMHGVSLSLQRALRRDKADGLMLLDAETGVGNSRAFQRVLEREIARALRTAQPLSVLRIKVDNLDDLCSHYGEAACRFLMRRLAQRVASCLRETDHLSRVEDDQFGVLLPACSEPHGHDIGERLCSDIRDFAIDDGRGGVLYSTFSIGVVSWDPATLPSDSRERLVAMLESEASSALTKTVRRGGNGVSISRLGALMI</sequence>
<dbReference type="InterPro" id="IPR043128">
    <property type="entry name" value="Rev_trsase/Diguanyl_cyclase"/>
</dbReference>